<dbReference type="AlphaFoldDB" id="A0A928VHP6"/>
<dbReference type="NCBIfam" id="TIGR00099">
    <property type="entry name" value="Cof-subfamily"/>
    <property type="match status" value="1"/>
</dbReference>
<comment type="caution">
    <text evidence="1">The sequence shown here is derived from an EMBL/GenBank/DDBJ whole genome shotgun (WGS) entry which is preliminary data.</text>
</comment>
<dbReference type="Gene3D" id="3.30.1240.10">
    <property type="match status" value="1"/>
</dbReference>
<dbReference type="SUPFAM" id="SSF56784">
    <property type="entry name" value="HAD-like"/>
    <property type="match status" value="1"/>
</dbReference>
<dbReference type="RefSeq" id="WP_264323369.1">
    <property type="nucleotide sequence ID" value="NZ_JADEXQ010000004.1"/>
</dbReference>
<organism evidence="1 2">
    <name type="scientific">Romeriopsis navalis LEGE 11480</name>
    <dbReference type="NCBI Taxonomy" id="2777977"/>
    <lineage>
        <taxon>Bacteria</taxon>
        <taxon>Bacillati</taxon>
        <taxon>Cyanobacteriota</taxon>
        <taxon>Cyanophyceae</taxon>
        <taxon>Leptolyngbyales</taxon>
        <taxon>Leptolyngbyaceae</taxon>
        <taxon>Romeriopsis</taxon>
        <taxon>Romeriopsis navalis</taxon>
    </lineage>
</organism>
<dbReference type="GO" id="GO:0005829">
    <property type="term" value="C:cytosol"/>
    <property type="evidence" value="ECO:0007669"/>
    <property type="project" value="TreeGrafter"/>
</dbReference>
<dbReference type="PANTHER" id="PTHR10000:SF8">
    <property type="entry name" value="HAD SUPERFAMILY HYDROLASE-LIKE, TYPE 3"/>
    <property type="match status" value="1"/>
</dbReference>
<dbReference type="NCBIfam" id="TIGR01484">
    <property type="entry name" value="HAD-SF-IIB"/>
    <property type="match status" value="1"/>
</dbReference>
<dbReference type="EMBL" id="JADEXQ010000004">
    <property type="protein sequence ID" value="MBE9028545.1"/>
    <property type="molecule type" value="Genomic_DNA"/>
</dbReference>
<evidence type="ECO:0000313" key="1">
    <source>
        <dbReference type="EMBL" id="MBE9028545.1"/>
    </source>
</evidence>
<dbReference type="InterPro" id="IPR036412">
    <property type="entry name" value="HAD-like_sf"/>
</dbReference>
<dbReference type="Proteomes" id="UP000625316">
    <property type="component" value="Unassembled WGS sequence"/>
</dbReference>
<dbReference type="InterPro" id="IPR000150">
    <property type="entry name" value="Cof"/>
</dbReference>
<proteinExistence type="predicted"/>
<dbReference type="GO" id="GO:0000287">
    <property type="term" value="F:magnesium ion binding"/>
    <property type="evidence" value="ECO:0007669"/>
    <property type="project" value="TreeGrafter"/>
</dbReference>
<dbReference type="CDD" id="cd07516">
    <property type="entry name" value="HAD_Pase"/>
    <property type="match status" value="1"/>
</dbReference>
<reference evidence="1" key="1">
    <citation type="submission" date="2020-10" db="EMBL/GenBank/DDBJ databases">
        <authorList>
            <person name="Castelo-Branco R."/>
            <person name="Eusebio N."/>
            <person name="Adriana R."/>
            <person name="Vieira A."/>
            <person name="Brugerolle De Fraissinette N."/>
            <person name="Rezende De Castro R."/>
            <person name="Schneider M.P."/>
            <person name="Vasconcelos V."/>
            <person name="Leao P.N."/>
        </authorList>
    </citation>
    <scope>NUCLEOTIDE SEQUENCE</scope>
    <source>
        <strain evidence="1">LEGE 11480</strain>
    </source>
</reference>
<keyword evidence="2" id="KW-1185">Reference proteome</keyword>
<dbReference type="Pfam" id="PF08282">
    <property type="entry name" value="Hydrolase_3"/>
    <property type="match status" value="1"/>
</dbReference>
<protein>
    <submittedName>
        <fullName evidence="1">HAD family phosphatase</fullName>
    </submittedName>
</protein>
<name>A0A928VHP6_9CYAN</name>
<dbReference type="GO" id="GO:0016791">
    <property type="term" value="F:phosphatase activity"/>
    <property type="evidence" value="ECO:0007669"/>
    <property type="project" value="UniProtKB-ARBA"/>
</dbReference>
<accession>A0A928VHP6</accession>
<dbReference type="SFLD" id="SFLDS00003">
    <property type="entry name" value="Haloacid_Dehalogenase"/>
    <property type="match status" value="1"/>
</dbReference>
<dbReference type="InterPro" id="IPR006379">
    <property type="entry name" value="HAD-SF_hydro_IIB"/>
</dbReference>
<gene>
    <name evidence="1" type="ORF">IQ266_02085</name>
</gene>
<dbReference type="PROSITE" id="PS01229">
    <property type="entry name" value="COF_2"/>
    <property type="match status" value="1"/>
</dbReference>
<dbReference type="SFLD" id="SFLDG01140">
    <property type="entry name" value="C2.B:_Phosphomannomutase_and_P"/>
    <property type="match status" value="1"/>
</dbReference>
<sequence>MPSTAPNDYDIRLLVVDIDGTIAGAANQVSDRVLQALKQVQTNGIPVALATGRMYSSALRFHKLVQSQLPVISYQGAWIQDPRMDLPHQHTPLPAPLAQALLQYFAQPHLQAEVSIHLYLDDQLYVQDMLADTKDYIERSGIPAILVEDLSSLLERSPTKLLAMSQNTDLIADALVDLKTRYSPDQMYLTTSVATFLEAAHPAVNKGAAVQHVAASILGITPAQVMAIGDNCNDLEMLQSVGLGIAMGDAPDIVKAAAKWVAPDVEADGAAVAIEKFLLTDKD</sequence>
<evidence type="ECO:0000313" key="2">
    <source>
        <dbReference type="Proteomes" id="UP000625316"/>
    </source>
</evidence>
<dbReference type="Gene3D" id="3.40.50.1000">
    <property type="entry name" value="HAD superfamily/HAD-like"/>
    <property type="match status" value="1"/>
</dbReference>
<dbReference type="InterPro" id="IPR023214">
    <property type="entry name" value="HAD_sf"/>
</dbReference>
<dbReference type="PANTHER" id="PTHR10000">
    <property type="entry name" value="PHOSPHOSERINE PHOSPHATASE"/>
    <property type="match status" value="1"/>
</dbReference>